<accession>A0ACB9JDT2</accession>
<reference evidence="2" key="1">
    <citation type="journal article" date="2022" name="Mol. Ecol. Resour.">
        <title>The genomes of chicory, endive, great burdock and yacon provide insights into Asteraceae palaeo-polyploidization history and plant inulin production.</title>
        <authorList>
            <person name="Fan W."/>
            <person name="Wang S."/>
            <person name="Wang H."/>
            <person name="Wang A."/>
            <person name="Jiang F."/>
            <person name="Liu H."/>
            <person name="Zhao H."/>
            <person name="Xu D."/>
            <person name="Zhang Y."/>
        </authorList>
    </citation>
    <scope>NUCLEOTIDE SEQUENCE [LARGE SCALE GENOMIC DNA]</scope>
    <source>
        <strain evidence="2">cv. Yunnan</strain>
    </source>
</reference>
<proteinExistence type="predicted"/>
<sequence>MVKVKNCKNLDDAMDLGASLTSSLIRNQEEGKKKKEVSWQGPSRFKKSSFTLRDNKSSISECPRTEDCFRKRPITCFECDGVKKNARAFFLNTHEVAGMPDVITCTFLVNDIYARILFDSGANQSFIENRLCRLLNKTLAKLDKKYMVETANGDLVQISEILNDCYITLSEHVIPTRLLPMTLAGFDIVLGMDWLASNQANILCDKKAIELHSLKGNILTINGDKLSNSVGIISMLKTTKYLRKGCLAYLVTLTTDTKKNIEDVPVVAEFPDVFPDELPRIPPEREVEFSSPLPIVT</sequence>
<protein>
    <submittedName>
        <fullName evidence="1">Uncharacterized protein</fullName>
    </submittedName>
</protein>
<evidence type="ECO:0000313" key="1">
    <source>
        <dbReference type="EMBL" id="KAI3818331.1"/>
    </source>
</evidence>
<comment type="caution">
    <text evidence="1">The sequence shown here is derived from an EMBL/GenBank/DDBJ whole genome shotgun (WGS) entry which is preliminary data.</text>
</comment>
<dbReference type="Proteomes" id="UP001056120">
    <property type="component" value="Linkage Group LG04"/>
</dbReference>
<dbReference type="EMBL" id="CM042021">
    <property type="protein sequence ID" value="KAI3818331.1"/>
    <property type="molecule type" value="Genomic_DNA"/>
</dbReference>
<gene>
    <name evidence="1" type="ORF">L1987_12135</name>
</gene>
<organism evidence="1 2">
    <name type="scientific">Smallanthus sonchifolius</name>
    <dbReference type="NCBI Taxonomy" id="185202"/>
    <lineage>
        <taxon>Eukaryota</taxon>
        <taxon>Viridiplantae</taxon>
        <taxon>Streptophyta</taxon>
        <taxon>Embryophyta</taxon>
        <taxon>Tracheophyta</taxon>
        <taxon>Spermatophyta</taxon>
        <taxon>Magnoliopsida</taxon>
        <taxon>eudicotyledons</taxon>
        <taxon>Gunneridae</taxon>
        <taxon>Pentapetalae</taxon>
        <taxon>asterids</taxon>
        <taxon>campanulids</taxon>
        <taxon>Asterales</taxon>
        <taxon>Asteraceae</taxon>
        <taxon>Asteroideae</taxon>
        <taxon>Heliantheae alliance</taxon>
        <taxon>Millerieae</taxon>
        <taxon>Smallanthus</taxon>
    </lineage>
</organism>
<name>A0ACB9JDT2_9ASTR</name>
<reference evidence="1 2" key="2">
    <citation type="journal article" date="2022" name="Mol. Ecol. Resour.">
        <title>The genomes of chicory, endive, great burdock and yacon provide insights into Asteraceae paleo-polyploidization history and plant inulin production.</title>
        <authorList>
            <person name="Fan W."/>
            <person name="Wang S."/>
            <person name="Wang H."/>
            <person name="Wang A."/>
            <person name="Jiang F."/>
            <person name="Liu H."/>
            <person name="Zhao H."/>
            <person name="Xu D."/>
            <person name="Zhang Y."/>
        </authorList>
    </citation>
    <scope>NUCLEOTIDE SEQUENCE [LARGE SCALE GENOMIC DNA]</scope>
    <source>
        <strain evidence="2">cv. Yunnan</strain>
        <tissue evidence="1">Leaves</tissue>
    </source>
</reference>
<evidence type="ECO:0000313" key="2">
    <source>
        <dbReference type="Proteomes" id="UP001056120"/>
    </source>
</evidence>
<keyword evidence="2" id="KW-1185">Reference proteome</keyword>